<dbReference type="PROSITE" id="PS50113">
    <property type="entry name" value="PAC"/>
    <property type="match status" value="1"/>
</dbReference>
<dbReference type="Gene3D" id="1.10.287.130">
    <property type="match status" value="1"/>
</dbReference>
<evidence type="ECO:0000259" key="11">
    <source>
        <dbReference type="PROSITE" id="PS50112"/>
    </source>
</evidence>
<dbReference type="InterPro" id="IPR000014">
    <property type="entry name" value="PAS"/>
</dbReference>
<evidence type="ECO:0000256" key="7">
    <source>
        <dbReference type="ARBA" id="ARBA00023012"/>
    </source>
</evidence>
<dbReference type="PRINTS" id="PR00344">
    <property type="entry name" value="BCTRLSENSOR"/>
</dbReference>
<organism evidence="13 14">
    <name type="scientific">Herbiconiux oxytropis</name>
    <dbReference type="NCBI Taxonomy" id="2970915"/>
    <lineage>
        <taxon>Bacteria</taxon>
        <taxon>Bacillati</taxon>
        <taxon>Actinomycetota</taxon>
        <taxon>Actinomycetes</taxon>
        <taxon>Micrococcales</taxon>
        <taxon>Microbacteriaceae</taxon>
        <taxon>Herbiconiux</taxon>
    </lineage>
</organism>
<dbReference type="SUPFAM" id="SSF47384">
    <property type="entry name" value="Homodimeric domain of signal transducing histidine kinase"/>
    <property type="match status" value="1"/>
</dbReference>
<dbReference type="Pfam" id="PF00989">
    <property type="entry name" value="PAS"/>
    <property type="match status" value="1"/>
</dbReference>
<dbReference type="InterPro" id="IPR005467">
    <property type="entry name" value="His_kinase_dom"/>
</dbReference>
<dbReference type="EC" id="2.7.13.3" evidence="3"/>
<feature type="transmembrane region" description="Helical" evidence="9">
    <location>
        <begin position="153"/>
        <end position="171"/>
    </location>
</feature>
<dbReference type="PANTHER" id="PTHR43711:SF31">
    <property type="entry name" value="HISTIDINE KINASE"/>
    <property type="match status" value="1"/>
</dbReference>
<feature type="transmembrane region" description="Helical" evidence="9">
    <location>
        <begin position="45"/>
        <end position="67"/>
    </location>
</feature>
<name>A0AA41XGX6_9MICO</name>
<dbReference type="InterPro" id="IPR003661">
    <property type="entry name" value="HisK_dim/P_dom"/>
</dbReference>
<dbReference type="RefSeq" id="WP_259525150.1">
    <property type="nucleotide sequence ID" value="NZ_JANLCK010000001.1"/>
</dbReference>
<protein>
    <recommendedName>
        <fullName evidence="3">histidine kinase</fullName>
        <ecNumber evidence="3">2.7.13.3</ecNumber>
    </recommendedName>
</protein>
<dbReference type="FunFam" id="3.30.565.10:FF:000006">
    <property type="entry name" value="Sensor histidine kinase WalK"/>
    <property type="match status" value="1"/>
</dbReference>
<dbReference type="SUPFAM" id="SSF55785">
    <property type="entry name" value="PYP-like sensor domain (PAS domain)"/>
    <property type="match status" value="1"/>
</dbReference>
<feature type="domain" description="PAS" evidence="11">
    <location>
        <begin position="228"/>
        <end position="264"/>
    </location>
</feature>
<proteinExistence type="predicted"/>
<dbReference type="InterPro" id="IPR050736">
    <property type="entry name" value="Sensor_HK_Regulatory"/>
</dbReference>
<dbReference type="Pfam" id="PF00512">
    <property type="entry name" value="HisKA"/>
    <property type="match status" value="1"/>
</dbReference>
<comment type="catalytic activity">
    <reaction evidence="1">
        <text>ATP + protein L-histidine = ADP + protein N-phospho-L-histidine.</text>
        <dbReference type="EC" id="2.7.13.3"/>
    </reaction>
</comment>
<keyword evidence="5" id="KW-0808">Transferase</keyword>
<evidence type="ECO:0000256" key="1">
    <source>
        <dbReference type="ARBA" id="ARBA00000085"/>
    </source>
</evidence>
<dbReference type="Gene3D" id="3.30.565.10">
    <property type="entry name" value="Histidine kinase-like ATPase, C-terminal domain"/>
    <property type="match status" value="1"/>
</dbReference>
<evidence type="ECO:0000256" key="5">
    <source>
        <dbReference type="ARBA" id="ARBA00022679"/>
    </source>
</evidence>
<dbReference type="SMART" id="SM00388">
    <property type="entry name" value="HisKA"/>
    <property type="match status" value="1"/>
</dbReference>
<evidence type="ECO:0000256" key="4">
    <source>
        <dbReference type="ARBA" id="ARBA00022553"/>
    </source>
</evidence>
<dbReference type="SMART" id="SM00387">
    <property type="entry name" value="HATPase_c"/>
    <property type="match status" value="1"/>
</dbReference>
<feature type="domain" description="PAC" evidence="12">
    <location>
        <begin position="283"/>
        <end position="335"/>
    </location>
</feature>
<sequence length="558" mass="59459">MSERSADESTAGTFGSWPPLLKHGAALTGFALATLILVSPMDIAAVVWPVVVADALMLAAAVFAIVLPRSSLSPRWEIVIPLVTFVAVALLRTATGGQLSPFGALMIIPVVWIASQPGLRYVLISFAGVLGVVAVPFVVGISSVSVAADVARLVFTPAVFAIAAVLINQIARVQNDRLVRLQRLGLERDRLVQSLEDSTREALRRQEQTLEAARLRDSVWEAITGHAIIGTDLDGTVNVWNRGAVSLLGYSSTEAIGRLDILDVHPRYDEARSALRGGADAPEATDWTYARKDGTTFPAHVLVTERFDEDGDPAGFIFVATDETEATELQRLKDEFTSLISHELRTPLSSILGYVELLRPEDDFDDPMTDQQLKYLDVVDRNARRLLQLVGDLLFTAQVGSGRFTIEPVPTSLTGLVRAAVDTATPAADEAHITLTVVTPDDDVNASVDPVRIGQALDNLLSNAVKFTPRGGSVTIGLESAPGAARLIVADTGIGIPADEVARLSERFFRASTATQHAVKGVGLGLTITKAIVTAHAGTIDIDSTVGAGTTFTVELPL</sequence>
<dbReference type="AlphaFoldDB" id="A0AA41XGX6"/>
<dbReference type="InterPro" id="IPR035965">
    <property type="entry name" value="PAS-like_dom_sf"/>
</dbReference>
<feature type="transmembrane region" description="Helical" evidence="9">
    <location>
        <begin position="121"/>
        <end position="141"/>
    </location>
</feature>
<comment type="subcellular location">
    <subcellularLocation>
        <location evidence="2">Cell membrane</location>
    </subcellularLocation>
</comment>
<keyword evidence="9" id="KW-0472">Membrane</keyword>
<dbReference type="Pfam" id="PF02518">
    <property type="entry name" value="HATPase_c"/>
    <property type="match status" value="1"/>
</dbReference>
<dbReference type="InterPro" id="IPR036890">
    <property type="entry name" value="HATPase_C_sf"/>
</dbReference>
<evidence type="ECO:0000313" key="14">
    <source>
        <dbReference type="Proteomes" id="UP001165587"/>
    </source>
</evidence>
<evidence type="ECO:0000256" key="2">
    <source>
        <dbReference type="ARBA" id="ARBA00004236"/>
    </source>
</evidence>
<dbReference type="InterPro" id="IPR013767">
    <property type="entry name" value="PAS_fold"/>
</dbReference>
<keyword evidence="7" id="KW-0902">Two-component regulatory system</keyword>
<dbReference type="SMART" id="SM00086">
    <property type="entry name" value="PAC"/>
    <property type="match status" value="1"/>
</dbReference>
<dbReference type="PANTHER" id="PTHR43711">
    <property type="entry name" value="TWO-COMPONENT HISTIDINE KINASE"/>
    <property type="match status" value="1"/>
</dbReference>
<feature type="transmembrane region" description="Helical" evidence="9">
    <location>
        <begin position="73"/>
        <end position="91"/>
    </location>
</feature>
<accession>A0AA41XGX6</accession>
<dbReference type="InterPro" id="IPR003594">
    <property type="entry name" value="HATPase_dom"/>
</dbReference>
<evidence type="ECO:0000256" key="6">
    <source>
        <dbReference type="ARBA" id="ARBA00022777"/>
    </source>
</evidence>
<dbReference type="Proteomes" id="UP001165587">
    <property type="component" value="Unassembled WGS sequence"/>
</dbReference>
<dbReference type="SUPFAM" id="SSF55874">
    <property type="entry name" value="ATPase domain of HSP90 chaperone/DNA topoisomerase II/histidine kinase"/>
    <property type="match status" value="1"/>
</dbReference>
<dbReference type="EMBL" id="JANLCK010000001">
    <property type="protein sequence ID" value="MCS5724721.1"/>
    <property type="molecule type" value="Genomic_DNA"/>
</dbReference>
<feature type="domain" description="Histidine kinase" evidence="10">
    <location>
        <begin position="339"/>
        <end position="558"/>
    </location>
</feature>
<evidence type="ECO:0000259" key="12">
    <source>
        <dbReference type="PROSITE" id="PS50113"/>
    </source>
</evidence>
<gene>
    <name evidence="13" type="ORF">N1028_02305</name>
</gene>
<keyword evidence="4" id="KW-0597">Phosphoprotein</keyword>
<dbReference type="NCBIfam" id="TIGR00229">
    <property type="entry name" value="sensory_box"/>
    <property type="match status" value="1"/>
</dbReference>
<evidence type="ECO:0000259" key="10">
    <source>
        <dbReference type="PROSITE" id="PS50109"/>
    </source>
</evidence>
<comment type="caution">
    <text evidence="13">The sequence shown here is derived from an EMBL/GenBank/DDBJ whole genome shotgun (WGS) entry which is preliminary data.</text>
</comment>
<dbReference type="InterPro" id="IPR036097">
    <property type="entry name" value="HisK_dim/P_sf"/>
</dbReference>
<dbReference type="Gene3D" id="3.30.450.20">
    <property type="entry name" value="PAS domain"/>
    <property type="match status" value="1"/>
</dbReference>
<reference evidence="13" key="1">
    <citation type="submission" date="2022-08" db="EMBL/GenBank/DDBJ databases">
        <authorList>
            <person name="Deng Y."/>
            <person name="Han X.-F."/>
            <person name="Zhang Y.-Q."/>
        </authorList>
    </citation>
    <scope>NUCLEOTIDE SEQUENCE</scope>
    <source>
        <strain evidence="13">CPCC 203407</strain>
    </source>
</reference>
<dbReference type="InterPro" id="IPR004358">
    <property type="entry name" value="Sig_transdc_His_kin-like_C"/>
</dbReference>
<dbReference type="CDD" id="cd00130">
    <property type="entry name" value="PAS"/>
    <property type="match status" value="1"/>
</dbReference>
<keyword evidence="6 13" id="KW-0418">Kinase</keyword>
<keyword evidence="8" id="KW-0175">Coiled coil</keyword>
<dbReference type="GO" id="GO:0000155">
    <property type="term" value="F:phosphorelay sensor kinase activity"/>
    <property type="evidence" value="ECO:0007669"/>
    <property type="project" value="InterPro"/>
</dbReference>
<keyword evidence="14" id="KW-1185">Reference proteome</keyword>
<dbReference type="InterPro" id="IPR000700">
    <property type="entry name" value="PAS-assoc_C"/>
</dbReference>
<dbReference type="InterPro" id="IPR001610">
    <property type="entry name" value="PAC"/>
</dbReference>
<dbReference type="GO" id="GO:0005886">
    <property type="term" value="C:plasma membrane"/>
    <property type="evidence" value="ECO:0007669"/>
    <property type="project" value="UniProtKB-SubCell"/>
</dbReference>
<dbReference type="PROSITE" id="PS50109">
    <property type="entry name" value="HIS_KIN"/>
    <property type="match status" value="1"/>
</dbReference>
<feature type="transmembrane region" description="Helical" evidence="9">
    <location>
        <begin position="20"/>
        <end position="38"/>
    </location>
</feature>
<dbReference type="GO" id="GO:0006355">
    <property type="term" value="P:regulation of DNA-templated transcription"/>
    <property type="evidence" value="ECO:0007669"/>
    <property type="project" value="InterPro"/>
</dbReference>
<evidence type="ECO:0000313" key="13">
    <source>
        <dbReference type="EMBL" id="MCS5724721.1"/>
    </source>
</evidence>
<evidence type="ECO:0000256" key="8">
    <source>
        <dbReference type="SAM" id="Coils"/>
    </source>
</evidence>
<dbReference type="PROSITE" id="PS50112">
    <property type="entry name" value="PAS"/>
    <property type="match status" value="1"/>
</dbReference>
<keyword evidence="9" id="KW-0812">Transmembrane</keyword>
<evidence type="ECO:0000256" key="3">
    <source>
        <dbReference type="ARBA" id="ARBA00012438"/>
    </source>
</evidence>
<dbReference type="CDD" id="cd00075">
    <property type="entry name" value="HATPase"/>
    <property type="match status" value="1"/>
</dbReference>
<keyword evidence="9" id="KW-1133">Transmembrane helix</keyword>
<dbReference type="CDD" id="cd00082">
    <property type="entry name" value="HisKA"/>
    <property type="match status" value="1"/>
</dbReference>
<evidence type="ECO:0000256" key="9">
    <source>
        <dbReference type="SAM" id="Phobius"/>
    </source>
</evidence>
<feature type="coiled-coil region" evidence="8">
    <location>
        <begin position="181"/>
        <end position="216"/>
    </location>
</feature>